<evidence type="ECO:0000313" key="2">
    <source>
        <dbReference type="Proteomes" id="UP001189429"/>
    </source>
</evidence>
<evidence type="ECO:0000313" key="1">
    <source>
        <dbReference type="EMBL" id="CAK0869961.1"/>
    </source>
</evidence>
<dbReference type="Proteomes" id="UP001189429">
    <property type="component" value="Unassembled WGS sequence"/>
</dbReference>
<comment type="caution">
    <text evidence="1">The sequence shown here is derived from an EMBL/GenBank/DDBJ whole genome shotgun (WGS) entry which is preliminary data.</text>
</comment>
<accession>A0ABN9VAE9</accession>
<protein>
    <submittedName>
        <fullName evidence="1">Uncharacterized protein</fullName>
    </submittedName>
</protein>
<reference evidence="1" key="1">
    <citation type="submission" date="2023-10" db="EMBL/GenBank/DDBJ databases">
        <authorList>
            <person name="Chen Y."/>
            <person name="Shah S."/>
            <person name="Dougan E. K."/>
            <person name="Thang M."/>
            <person name="Chan C."/>
        </authorList>
    </citation>
    <scope>NUCLEOTIDE SEQUENCE [LARGE SCALE GENOMIC DNA]</scope>
</reference>
<sequence>MALVLPGLYATTCGCGCEAYEFYYADEVPLVVPWTLLVIAYTVPPSVFGCIHGRAPTNGLGVDYNPWVERGLLTFFERSVWCSRSTIRREASDSSWTQRSPFGQSVEEVSRRPLPSGVAEGYRIYAWVGQLTRAEGRTTSIVTSTVRAVVGPAGRP</sequence>
<dbReference type="EMBL" id="CAUYUJ010016908">
    <property type="protein sequence ID" value="CAK0869961.1"/>
    <property type="molecule type" value="Genomic_DNA"/>
</dbReference>
<organism evidence="1 2">
    <name type="scientific">Prorocentrum cordatum</name>
    <dbReference type="NCBI Taxonomy" id="2364126"/>
    <lineage>
        <taxon>Eukaryota</taxon>
        <taxon>Sar</taxon>
        <taxon>Alveolata</taxon>
        <taxon>Dinophyceae</taxon>
        <taxon>Prorocentrales</taxon>
        <taxon>Prorocentraceae</taxon>
        <taxon>Prorocentrum</taxon>
    </lineage>
</organism>
<name>A0ABN9VAE9_9DINO</name>
<gene>
    <name evidence="1" type="ORF">PCOR1329_LOCUS56186</name>
</gene>
<proteinExistence type="predicted"/>
<keyword evidence="2" id="KW-1185">Reference proteome</keyword>